<dbReference type="InterPro" id="IPR050126">
    <property type="entry name" value="Ap4A_hydrolase"/>
</dbReference>
<dbReference type="PANTHER" id="PTHR42850:SF4">
    <property type="entry name" value="ZINC-DEPENDENT ENDOPOLYPHOSPHATASE"/>
    <property type="match status" value="1"/>
</dbReference>
<evidence type="ECO:0000259" key="1">
    <source>
        <dbReference type="Pfam" id="PF00149"/>
    </source>
</evidence>
<dbReference type="InterPro" id="IPR004843">
    <property type="entry name" value="Calcineurin-like_PHP"/>
</dbReference>
<dbReference type="RefSeq" id="WP_230438178.1">
    <property type="nucleotide sequence ID" value="NZ_CP087715.1"/>
</dbReference>
<sequence>MSVYWQVGRNTTGRDFVVGDLHGHHQQLLSNLNDLAFDGAKDRLFCVGDIIDRGPDSVELLEMIDQQVYFSILGNHEAMMIAGFEDATAVPLHYSNGGEWFYDLPYPLQQRLVEKVRQWPWAMEIATESGAIGLVHADVPDSSWMEVKRLLQCIGVLWTVGGSLSDEAMRTAAKPLLWNRGLITRLYRELVGPGEGKRAVPEDKQAFLEGLGRFGALPEGHIEAGADGRFSAFSIAGINSVFMGHSYVPVPTTVGNCHFVDTYRGEPDEQLGVVCINPSAA</sequence>
<dbReference type="InterPro" id="IPR029052">
    <property type="entry name" value="Metallo-depent_PP-like"/>
</dbReference>
<name>A0ABW3U6K3_9GAMM</name>
<accession>A0ABW3U6K3</accession>
<reference evidence="3" key="1">
    <citation type="journal article" date="2019" name="Int. J. Syst. Evol. Microbiol.">
        <title>The Global Catalogue of Microorganisms (GCM) 10K type strain sequencing project: providing services to taxonomists for standard genome sequencing and annotation.</title>
        <authorList>
            <consortium name="The Broad Institute Genomics Platform"/>
            <consortium name="The Broad Institute Genome Sequencing Center for Infectious Disease"/>
            <person name="Wu L."/>
            <person name="Ma J."/>
        </authorList>
    </citation>
    <scope>NUCLEOTIDE SEQUENCE [LARGE SCALE GENOMIC DNA]</scope>
    <source>
        <strain evidence="3">CCUG 54356</strain>
    </source>
</reference>
<dbReference type="Gene3D" id="3.60.21.10">
    <property type="match status" value="1"/>
</dbReference>
<dbReference type="Pfam" id="PF00149">
    <property type="entry name" value="Metallophos"/>
    <property type="match status" value="1"/>
</dbReference>
<dbReference type="PANTHER" id="PTHR42850">
    <property type="entry name" value="METALLOPHOSPHOESTERASE"/>
    <property type="match status" value="1"/>
</dbReference>
<evidence type="ECO:0000313" key="3">
    <source>
        <dbReference type="Proteomes" id="UP001597264"/>
    </source>
</evidence>
<keyword evidence="3" id="KW-1185">Reference proteome</keyword>
<comment type="caution">
    <text evidence="2">The sequence shown here is derived from an EMBL/GenBank/DDBJ whole genome shotgun (WGS) entry which is preliminary data.</text>
</comment>
<evidence type="ECO:0000313" key="2">
    <source>
        <dbReference type="EMBL" id="MFD1216062.1"/>
    </source>
</evidence>
<feature type="domain" description="Calcineurin-like phosphoesterase" evidence="1">
    <location>
        <begin position="17"/>
        <end position="107"/>
    </location>
</feature>
<protein>
    <submittedName>
        <fullName evidence="2">Metallophosphoesterase</fullName>
    </submittedName>
</protein>
<gene>
    <name evidence="2" type="ORF">ACFQ2X_05580</name>
</gene>
<proteinExistence type="predicted"/>
<dbReference type="EMBL" id="JBHTLR010000007">
    <property type="protein sequence ID" value="MFD1216062.1"/>
    <property type="molecule type" value="Genomic_DNA"/>
</dbReference>
<organism evidence="2 3">
    <name type="scientific">Microbulbifer celer</name>
    <dbReference type="NCBI Taxonomy" id="435905"/>
    <lineage>
        <taxon>Bacteria</taxon>
        <taxon>Pseudomonadati</taxon>
        <taxon>Pseudomonadota</taxon>
        <taxon>Gammaproteobacteria</taxon>
        <taxon>Cellvibrionales</taxon>
        <taxon>Microbulbiferaceae</taxon>
        <taxon>Microbulbifer</taxon>
    </lineage>
</organism>
<dbReference type="Proteomes" id="UP001597264">
    <property type="component" value="Unassembled WGS sequence"/>
</dbReference>
<dbReference type="SUPFAM" id="SSF56300">
    <property type="entry name" value="Metallo-dependent phosphatases"/>
    <property type="match status" value="1"/>
</dbReference>